<comment type="caution">
    <text evidence="2">The sequence shown here is derived from an EMBL/GenBank/DDBJ whole genome shotgun (WGS) entry which is preliminary data.</text>
</comment>
<dbReference type="EMBL" id="LCLA01000011">
    <property type="protein sequence ID" value="KKU10465.1"/>
    <property type="molecule type" value="Genomic_DNA"/>
</dbReference>
<organism evidence="2 3">
    <name type="scientific">Candidatus Woesebacteria bacterium GW2011_GWB1_45_5</name>
    <dbReference type="NCBI Taxonomy" id="1618581"/>
    <lineage>
        <taxon>Bacteria</taxon>
        <taxon>Candidatus Woeseibacteriota</taxon>
    </lineage>
</organism>
<protein>
    <submittedName>
        <fullName evidence="2">Uncharacterized protein</fullName>
    </submittedName>
</protein>
<sequence length="71" mass="7596">MKLSANFWDFVVALAIGAIGTARLNAMFPGPWWFVVGIAMPLVFAALCAGIATGSFIAFYVVPFLSQNNVL</sequence>
<keyword evidence="1" id="KW-1133">Transmembrane helix</keyword>
<evidence type="ECO:0000313" key="3">
    <source>
        <dbReference type="Proteomes" id="UP000034329"/>
    </source>
</evidence>
<feature type="transmembrane region" description="Helical" evidence="1">
    <location>
        <begin position="7"/>
        <end position="26"/>
    </location>
</feature>
<dbReference type="AlphaFoldDB" id="A0A0G1QP96"/>
<name>A0A0G1QP96_9BACT</name>
<reference evidence="2 3" key="1">
    <citation type="journal article" date="2015" name="Nature">
        <title>rRNA introns, odd ribosomes, and small enigmatic genomes across a large radiation of phyla.</title>
        <authorList>
            <person name="Brown C.T."/>
            <person name="Hug L.A."/>
            <person name="Thomas B.C."/>
            <person name="Sharon I."/>
            <person name="Castelle C.J."/>
            <person name="Singh A."/>
            <person name="Wilkins M.J."/>
            <person name="Williams K.H."/>
            <person name="Banfield J.F."/>
        </authorList>
    </citation>
    <scope>NUCLEOTIDE SEQUENCE [LARGE SCALE GENOMIC DNA]</scope>
</reference>
<gene>
    <name evidence="2" type="ORF">UX13_C0011G0006</name>
</gene>
<accession>A0A0G1QP96</accession>
<proteinExistence type="predicted"/>
<keyword evidence="1" id="KW-0812">Transmembrane</keyword>
<feature type="transmembrane region" description="Helical" evidence="1">
    <location>
        <begin position="32"/>
        <end position="62"/>
    </location>
</feature>
<evidence type="ECO:0000256" key="1">
    <source>
        <dbReference type="SAM" id="Phobius"/>
    </source>
</evidence>
<keyword evidence="1" id="KW-0472">Membrane</keyword>
<evidence type="ECO:0000313" key="2">
    <source>
        <dbReference type="EMBL" id="KKU10465.1"/>
    </source>
</evidence>
<dbReference type="Proteomes" id="UP000034329">
    <property type="component" value="Unassembled WGS sequence"/>
</dbReference>